<evidence type="ECO:0000256" key="1">
    <source>
        <dbReference type="SAM" id="MobiDB-lite"/>
    </source>
</evidence>
<proteinExistence type="predicted"/>
<feature type="compositionally biased region" description="Polar residues" evidence="1">
    <location>
        <begin position="405"/>
        <end position="424"/>
    </location>
</feature>
<accession>A0A8J6E9Q0</accession>
<feature type="region of interest" description="Disordered" evidence="1">
    <location>
        <begin position="103"/>
        <end position="126"/>
    </location>
</feature>
<reference evidence="2" key="1">
    <citation type="thesis" date="2020" institute="ProQuest LLC" country="789 East Eisenhower Parkway, Ann Arbor, MI, USA">
        <title>Comparative Genomics and Chromosome Evolution.</title>
        <authorList>
            <person name="Mudd A.B."/>
        </authorList>
    </citation>
    <scope>NUCLEOTIDE SEQUENCE</scope>
    <source>
        <strain evidence="2">HN-11 Male</strain>
        <tissue evidence="2">Kidney and liver</tissue>
    </source>
</reference>
<feature type="region of interest" description="Disordered" evidence="1">
    <location>
        <begin position="347"/>
        <end position="371"/>
    </location>
</feature>
<evidence type="ECO:0000313" key="2">
    <source>
        <dbReference type="EMBL" id="KAG9463313.1"/>
    </source>
</evidence>
<feature type="region of interest" description="Disordered" evidence="1">
    <location>
        <begin position="405"/>
        <end position="437"/>
    </location>
</feature>
<organism evidence="2 3">
    <name type="scientific">Eleutherodactylus coqui</name>
    <name type="common">Puerto Rican coqui</name>
    <dbReference type="NCBI Taxonomy" id="57060"/>
    <lineage>
        <taxon>Eukaryota</taxon>
        <taxon>Metazoa</taxon>
        <taxon>Chordata</taxon>
        <taxon>Craniata</taxon>
        <taxon>Vertebrata</taxon>
        <taxon>Euteleostomi</taxon>
        <taxon>Amphibia</taxon>
        <taxon>Batrachia</taxon>
        <taxon>Anura</taxon>
        <taxon>Neobatrachia</taxon>
        <taxon>Hyloidea</taxon>
        <taxon>Eleutherodactylidae</taxon>
        <taxon>Eleutherodactylinae</taxon>
        <taxon>Eleutherodactylus</taxon>
        <taxon>Eleutherodactylus</taxon>
    </lineage>
</organism>
<feature type="compositionally biased region" description="Low complexity" evidence="1">
    <location>
        <begin position="356"/>
        <end position="369"/>
    </location>
</feature>
<dbReference type="Proteomes" id="UP000770717">
    <property type="component" value="Unassembled WGS sequence"/>
</dbReference>
<dbReference type="EMBL" id="WNTK01007293">
    <property type="protein sequence ID" value="KAG9463313.1"/>
    <property type="molecule type" value="Genomic_DNA"/>
</dbReference>
<name>A0A8J6E9Q0_ELECQ</name>
<comment type="caution">
    <text evidence="2">The sequence shown here is derived from an EMBL/GenBank/DDBJ whole genome shotgun (WGS) entry which is preliminary data.</text>
</comment>
<protein>
    <submittedName>
        <fullName evidence="2">Uncharacterized protein</fullName>
    </submittedName>
</protein>
<dbReference type="AlphaFoldDB" id="A0A8J6E9Q0"/>
<evidence type="ECO:0000313" key="3">
    <source>
        <dbReference type="Proteomes" id="UP000770717"/>
    </source>
</evidence>
<feature type="region of interest" description="Disordered" evidence="1">
    <location>
        <begin position="467"/>
        <end position="599"/>
    </location>
</feature>
<gene>
    <name evidence="2" type="ORF">GDO78_022009</name>
</gene>
<sequence length="599" mass="64519">MLTSRKVLLNNLNYVHLQHVSLGIHLSMHPEVTDTQRNLDIGVKDGCHKWKDSTMVDPNSNDPSMPCQCCDQHPGQKASIQYSSFEDLDMIIRDECLSPNDLPLSPLSLSSPSTDSSSSSDFTLDDSPASMCYKEYAQDGLDTPDQQPDIIPLDTVSEGQFSLEALSLSPQEANTTLNSNLSETNNNMEAEDTPFIDWGSDSMLDSNTNTLIEKLGFSSMDSNTIPEPESQTNSIGADHWSDEQNLLPGLPLPENTSMPTTKKTITSFHELALRRRSGGQLPKRDRSDWLIVFSPDTEQPPVNELTTSAFYHGVQEAHTHLLAVGKDVTTFQELRYRNALNKQSVLQLKAQDERPSTTSTEATTEPSPTGEVMHAAWEPNYSQQLLPAKTEQVDGIIGDRNIQKQESQSLKSPASQSGPQTAHANIQGKDHTQCGPVDPLSAIENESAGCKENLDKSAPTITWIRGMADGGDRRGQEDPVVSSTPGDIPLPHPVVSYTPGEIPLPDPIVSYTTGDIPPPDPVVSSTPGDIPPPDPIVSSTPGDIPPPDPVVSSTPGDIPPPDPIVSSTPGGIPSPDPIVRSTPGDIPPDPVVSTTPGGI</sequence>
<keyword evidence="3" id="KW-1185">Reference proteome</keyword>
<dbReference type="OrthoDB" id="9884296at2759"/>